<dbReference type="Proteomes" id="UP000199036">
    <property type="component" value="Unassembled WGS sequence"/>
</dbReference>
<dbReference type="EMBL" id="FOVI01000014">
    <property type="protein sequence ID" value="SFN92215.1"/>
    <property type="molecule type" value="Genomic_DNA"/>
</dbReference>
<keyword evidence="1" id="KW-0812">Transmembrane</keyword>
<evidence type="ECO:0000313" key="2">
    <source>
        <dbReference type="EMBL" id="SFN92215.1"/>
    </source>
</evidence>
<evidence type="ECO:0000256" key="1">
    <source>
        <dbReference type="SAM" id="Phobius"/>
    </source>
</evidence>
<sequence length="45" mass="5072">MLNISVTLIYIIMMKKKLNIQFLAILLLFVGGLAILIYASNFLLS</sequence>
<gene>
    <name evidence="2" type="ORF">SAMN05421741_1147</name>
</gene>
<keyword evidence="1" id="KW-0472">Membrane</keyword>
<keyword evidence="3" id="KW-1185">Reference proteome</keyword>
<proteinExistence type="predicted"/>
<organism evidence="2 3">
    <name type="scientific">Paenimyroides ummariense</name>
    <dbReference type="NCBI Taxonomy" id="913024"/>
    <lineage>
        <taxon>Bacteria</taxon>
        <taxon>Pseudomonadati</taxon>
        <taxon>Bacteroidota</taxon>
        <taxon>Flavobacteriia</taxon>
        <taxon>Flavobacteriales</taxon>
        <taxon>Flavobacteriaceae</taxon>
        <taxon>Paenimyroides</taxon>
    </lineage>
</organism>
<dbReference type="AlphaFoldDB" id="A0A1I5CYZ7"/>
<protein>
    <submittedName>
        <fullName evidence="2">Uncharacterized protein</fullName>
    </submittedName>
</protein>
<evidence type="ECO:0000313" key="3">
    <source>
        <dbReference type="Proteomes" id="UP000199036"/>
    </source>
</evidence>
<feature type="transmembrane region" description="Helical" evidence="1">
    <location>
        <begin position="20"/>
        <end position="39"/>
    </location>
</feature>
<name>A0A1I5CYZ7_9FLAO</name>
<keyword evidence="1" id="KW-1133">Transmembrane helix</keyword>
<reference evidence="3" key="1">
    <citation type="submission" date="2016-10" db="EMBL/GenBank/DDBJ databases">
        <authorList>
            <person name="Varghese N."/>
            <person name="Submissions S."/>
        </authorList>
    </citation>
    <scope>NUCLEOTIDE SEQUENCE [LARGE SCALE GENOMIC DNA]</scope>
    <source>
        <strain evidence="3">DS-12</strain>
    </source>
</reference>
<accession>A0A1I5CYZ7</accession>